<feature type="domain" description="Sulfatase-modifying factor enzyme-like" evidence="2">
    <location>
        <begin position="147"/>
        <end position="360"/>
    </location>
</feature>
<dbReference type="SUPFAM" id="SSF56436">
    <property type="entry name" value="C-type lectin-like"/>
    <property type="match status" value="1"/>
</dbReference>
<dbReference type="PANTHER" id="PTHR23150:SF19">
    <property type="entry name" value="FORMYLGLYCINE-GENERATING ENZYME"/>
    <property type="match status" value="1"/>
</dbReference>
<keyword evidence="1" id="KW-0732">Signal</keyword>
<dbReference type="RefSeq" id="WP_344760011.1">
    <property type="nucleotide sequence ID" value="NZ_BAAAZU010000012.1"/>
</dbReference>
<dbReference type="Pfam" id="PF03781">
    <property type="entry name" value="FGE-sulfatase"/>
    <property type="match status" value="1"/>
</dbReference>
<sequence length="425" mass="47974">MRLDAFRTKPTHMLSLLLCGLLLTQQVCAQSEIARSPKLSQEELEAGIKRLQENFKRDAEKARKGECTPETTSAGNNIDRFCKMVYDADFVRRAIDTPAPTPSVWERLNELEFRFPDRTAAVILEHLRNKPAPTEEDLKSFVQKTRADMALMEGGTFVMGDYGWLEDPSWPITRSTADDNPFPVKLSDFLIQKRRVTIAEYDTYTRNRGLPLIGTELISKDIDVDGNPSHIQYYPDLERRYPSYNAKVTWQQAHDYCAWLADISTQPFALPSEAQWEYSARSGGKPYAFGIANARADKVDPNALEDQLERIAGQHKGPHYLSNRPSGVFGPNPAGLYDFIGYGDEWVNDWYAHYPTPTPKRPLHNPTGPANGTEKVARASAAGQWTVLNRLGYGKDYVIYDDGSKQQSVTSTAAFRCVINAPRWN</sequence>
<dbReference type="InterPro" id="IPR016187">
    <property type="entry name" value="CTDL_fold"/>
</dbReference>
<evidence type="ECO:0000259" key="2">
    <source>
        <dbReference type="Pfam" id="PF03781"/>
    </source>
</evidence>
<keyword evidence="4" id="KW-1185">Reference proteome</keyword>
<evidence type="ECO:0000256" key="1">
    <source>
        <dbReference type="SAM" id="SignalP"/>
    </source>
</evidence>
<dbReference type="Gene3D" id="3.90.1580.10">
    <property type="entry name" value="paralog of FGE (formylglycine-generating enzyme)"/>
    <property type="match status" value="1"/>
</dbReference>
<gene>
    <name evidence="3" type="ORF">GCM10022229_21640</name>
</gene>
<feature type="signal peptide" evidence="1">
    <location>
        <begin position="1"/>
        <end position="29"/>
    </location>
</feature>
<name>A0ABP7MRJ7_9GAMM</name>
<comment type="caution">
    <text evidence="3">The sequence shown here is derived from an EMBL/GenBank/DDBJ whole genome shotgun (WGS) entry which is preliminary data.</text>
</comment>
<dbReference type="InterPro" id="IPR051043">
    <property type="entry name" value="Sulfatase_Mod_Factor_Kinase"/>
</dbReference>
<dbReference type="EMBL" id="BAAAZU010000012">
    <property type="protein sequence ID" value="GAA3927162.1"/>
    <property type="molecule type" value="Genomic_DNA"/>
</dbReference>
<protein>
    <recommendedName>
        <fullName evidence="2">Sulfatase-modifying factor enzyme-like domain-containing protein</fullName>
    </recommendedName>
</protein>
<dbReference type="Proteomes" id="UP001501727">
    <property type="component" value="Unassembled WGS sequence"/>
</dbReference>
<reference evidence="4" key="1">
    <citation type="journal article" date="2019" name="Int. J. Syst. Evol. Microbiol.">
        <title>The Global Catalogue of Microorganisms (GCM) 10K type strain sequencing project: providing services to taxonomists for standard genome sequencing and annotation.</title>
        <authorList>
            <consortium name="The Broad Institute Genomics Platform"/>
            <consortium name="The Broad Institute Genome Sequencing Center for Infectious Disease"/>
            <person name="Wu L."/>
            <person name="Ma J."/>
        </authorList>
    </citation>
    <scope>NUCLEOTIDE SEQUENCE [LARGE SCALE GENOMIC DNA]</scope>
    <source>
        <strain evidence="4">JCM 16916</strain>
    </source>
</reference>
<dbReference type="InterPro" id="IPR005532">
    <property type="entry name" value="SUMF_dom"/>
</dbReference>
<evidence type="ECO:0000313" key="4">
    <source>
        <dbReference type="Proteomes" id="UP001501727"/>
    </source>
</evidence>
<proteinExistence type="predicted"/>
<accession>A0ABP7MRJ7</accession>
<evidence type="ECO:0000313" key="3">
    <source>
        <dbReference type="EMBL" id="GAA3927162.1"/>
    </source>
</evidence>
<organism evidence="3 4">
    <name type="scientific">Luteimonas lutimaris</name>
    <dbReference type="NCBI Taxonomy" id="698645"/>
    <lineage>
        <taxon>Bacteria</taxon>
        <taxon>Pseudomonadati</taxon>
        <taxon>Pseudomonadota</taxon>
        <taxon>Gammaproteobacteria</taxon>
        <taxon>Lysobacterales</taxon>
        <taxon>Lysobacteraceae</taxon>
        <taxon>Luteimonas</taxon>
    </lineage>
</organism>
<dbReference type="PANTHER" id="PTHR23150">
    <property type="entry name" value="SULFATASE MODIFYING FACTOR 1, 2"/>
    <property type="match status" value="1"/>
</dbReference>
<dbReference type="InterPro" id="IPR042095">
    <property type="entry name" value="SUMF_sf"/>
</dbReference>
<feature type="chain" id="PRO_5046375347" description="Sulfatase-modifying factor enzyme-like domain-containing protein" evidence="1">
    <location>
        <begin position="30"/>
        <end position="425"/>
    </location>
</feature>